<dbReference type="EMBL" id="FTNK01000003">
    <property type="protein sequence ID" value="SIQ68057.1"/>
    <property type="molecule type" value="Genomic_DNA"/>
</dbReference>
<dbReference type="RefSeq" id="WP_068582780.1">
    <property type="nucleotide sequence ID" value="NZ_FTNK01000003.1"/>
</dbReference>
<proteinExistence type="predicted"/>
<gene>
    <name evidence="1" type="ORF">SAMN05421578_103335</name>
</gene>
<dbReference type="Proteomes" id="UP000186666">
    <property type="component" value="Unassembled WGS sequence"/>
</dbReference>
<keyword evidence="2" id="KW-1185">Reference proteome</keyword>
<evidence type="ECO:0000313" key="2">
    <source>
        <dbReference type="Proteomes" id="UP000186666"/>
    </source>
</evidence>
<accession>A0ABY1JS75</accession>
<name>A0ABY1JS75_9BACL</name>
<reference evidence="1 2" key="1">
    <citation type="submission" date="2017-01" db="EMBL/GenBank/DDBJ databases">
        <authorList>
            <person name="Varghese N."/>
            <person name="Submissions S."/>
        </authorList>
    </citation>
    <scope>NUCLEOTIDE SEQUENCE [LARGE SCALE GENOMIC DNA]</scope>
    <source>
        <strain evidence="1 2">ATCC 23464</strain>
    </source>
</reference>
<sequence length="153" mass="16762">MARTRSRKANVTITESDFLPDLLERIRGLSKNEVHIGMQGNAELAMVAAVHEFGSAKMKIPARSPFRIGKKRASAAISKVARVGVNQVARGEGTAEALFEQIGVVGQDKVRKSFNRITTPALSINYLHFKEGNKILIDDAELRDSVTHVVVPK</sequence>
<comment type="caution">
    <text evidence="1">The sequence shown here is derived from an EMBL/GenBank/DDBJ whole genome shotgun (WGS) entry which is preliminary data.</text>
</comment>
<protein>
    <submittedName>
        <fullName evidence="1">Uncharacterized protein</fullName>
    </submittedName>
</protein>
<organism evidence="1 2">
    <name type="scientific">Paenibacillus macquariensis</name>
    <dbReference type="NCBI Taxonomy" id="948756"/>
    <lineage>
        <taxon>Bacteria</taxon>
        <taxon>Bacillati</taxon>
        <taxon>Bacillota</taxon>
        <taxon>Bacilli</taxon>
        <taxon>Bacillales</taxon>
        <taxon>Paenibacillaceae</taxon>
        <taxon>Paenibacillus</taxon>
    </lineage>
</organism>
<evidence type="ECO:0000313" key="1">
    <source>
        <dbReference type="EMBL" id="SIQ68057.1"/>
    </source>
</evidence>